<sequence>MVKKKKEIVEEDLGEVEIPVESDVEVTSSVEEPKADLSNGCIGKKIGGKEIVSCNCITNSEGVVVTYKVTDIDGVTFTLTVEDAEKYVK</sequence>
<accession>A0A6H1ZHC7</accession>
<dbReference type="EMBL" id="MT144027">
    <property type="protein sequence ID" value="QJA46964.1"/>
    <property type="molecule type" value="Genomic_DNA"/>
</dbReference>
<evidence type="ECO:0000313" key="1">
    <source>
        <dbReference type="EMBL" id="QJA46964.1"/>
    </source>
</evidence>
<dbReference type="AlphaFoldDB" id="A0A6H1ZHC7"/>
<gene>
    <name evidence="1" type="ORF">TM448A00583_0003</name>
    <name evidence="2" type="ORF">TM448B01995_0012</name>
</gene>
<protein>
    <submittedName>
        <fullName evidence="1">Uncharacterized protein</fullName>
    </submittedName>
</protein>
<name>A0A6H1ZHC7_9ZZZZ</name>
<organism evidence="1">
    <name type="scientific">viral metagenome</name>
    <dbReference type="NCBI Taxonomy" id="1070528"/>
    <lineage>
        <taxon>unclassified sequences</taxon>
        <taxon>metagenomes</taxon>
        <taxon>organismal metagenomes</taxon>
    </lineage>
</organism>
<reference evidence="1" key="1">
    <citation type="submission" date="2020-03" db="EMBL/GenBank/DDBJ databases">
        <title>The deep terrestrial virosphere.</title>
        <authorList>
            <person name="Holmfeldt K."/>
            <person name="Nilsson E."/>
            <person name="Simone D."/>
            <person name="Lopez-Fernandez M."/>
            <person name="Wu X."/>
            <person name="de Brujin I."/>
            <person name="Lundin D."/>
            <person name="Andersson A."/>
            <person name="Bertilsson S."/>
            <person name="Dopson M."/>
        </authorList>
    </citation>
    <scope>NUCLEOTIDE SEQUENCE</scope>
    <source>
        <strain evidence="1">TM448A00583</strain>
        <strain evidence="2">TM448B01995</strain>
    </source>
</reference>
<dbReference type="EMBL" id="MT144862">
    <property type="protein sequence ID" value="QJI00590.1"/>
    <property type="molecule type" value="Genomic_DNA"/>
</dbReference>
<proteinExistence type="predicted"/>
<evidence type="ECO:0000313" key="2">
    <source>
        <dbReference type="EMBL" id="QJI00590.1"/>
    </source>
</evidence>